<sequence>MSPPPRNPTTHHLSEPSTIHLAETYGMSLTCLDSAFQAHPQCQPPSTHPTIFFLYDFVRNSHNQLKAVDAEKYAAGDNAAKAAVNEIEGRNAFANMLINDKSGKLSMMTGGDPSNPADFGPEIKNKALILTQ</sequence>
<gene>
    <name evidence="1" type="ORF">PCG10_005291</name>
</gene>
<name>A0A9P5L0S4_PENCR</name>
<accession>A0A9P5L0S4</accession>
<evidence type="ECO:0000313" key="2">
    <source>
        <dbReference type="Proteomes" id="UP000701341"/>
    </source>
</evidence>
<dbReference type="EMBL" id="JAAOZQ010000031">
    <property type="protein sequence ID" value="KAF7525171.1"/>
    <property type="molecule type" value="Genomic_DNA"/>
</dbReference>
<organism evidence="1 2">
    <name type="scientific">Penicillium crustosum</name>
    <name type="common">Blue mold fungus</name>
    <dbReference type="NCBI Taxonomy" id="36656"/>
    <lineage>
        <taxon>Eukaryota</taxon>
        <taxon>Fungi</taxon>
        <taxon>Dikarya</taxon>
        <taxon>Ascomycota</taxon>
        <taxon>Pezizomycotina</taxon>
        <taxon>Eurotiomycetes</taxon>
        <taxon>Eurotiomycetidae</taxon>
        <taxon>Eurotiales</taxon>
        <taxon>Aspergillaceae</taxon>
        <taxon>Penicillium</taxon>
    </lineage>
</organism>
<comment type="caution">
    <text evidence="1">The sequence shown here is derived from an EMBL/GenBank/DDBJ whole genome shotgun (WGS) entry which is preliminary data.</text>
</comment>
<protein>
    <submittedName>
        <fullName evidence="1">Uncharacterized protein</fullName>
    </submittedName>
</protein>
<evidence type="ECO:0000313" key="1">
    <source>
        <dbReference type="EMBL" id="KAF7525171.1"/>
    </source>
</evidence>
<reference evidence="1" key="1">
    <citation type="submission" date="2020-02" db="EMBL/GenBank/DDBJ databases">
        <authorList>
            <person name="Lichtner F.J."/>
        </authorList>
    </citation>
    <scope>NUCLEOTIDE SEQUENCE</scope>
    <source>
        <strain evidence="1">G10</strain>
    </source>
</reference>
<dbReference type="Proteomes" id="UP000701341">
    <property type="component" value="Unassembled WGS sequence"/>
</dbReference>
<dbReference type="AlphaFoldDB" id="A0A9P5L0S4"/>
<keyword evidence="2" id="KW-1185">Reference proteome</keyword>
<proteinExistence type="predicted"/>